<keyword evidence="3" id="KW-0648">Protein biosynthesis</keyword>
<dbReference type="GO" id="GO:0003743">
    <property type="term" value="F:translation initiation factor activity"/>
    <property type="evidence" value="ECO:0007669"/>
    <property type="project" value="UniProtKB-KW"/>
</dbReference>
<comment type="similarity">
    <text evidence="1 4">Belongs to the eIF-2B alpha/beta/delta subunits family.</text>
</comment>
<accession>A0A9D3RLX5</accession>
<dbReference type="InterPro" id="IPR037171">
    <property type="entry name" value="NagB/RpiA_transferase-like"/>
</dbReference>
<dbReference type="Pfam" id="PF01008">
    <property type="entry name" value="IF-2B"/>
    <property type="match status" value="1"/>
</dbReference>
<evidence type="ECO:0000256" key="2">
    <source>
        <dbReference type="ARBA" id="ARBA00022540"/>
    </source>
</evidence>
<dbReference type="InterPro" id="IPR042529">
    <property type="entry name" value="IF_2B-like_C"/>
</dbReference>
<sequence length="78" mass="8546">MRENLTQAIDRLTGVDSSVAVTSGGELFLRFISLTSLEHDKILTHSSSRVVLRVLVEAAAEKKRFTVYVTEPQPDSAG</sequence>
<evidence type="ECO:0000313" key="6">
    <source>
        <dbReference type="Proteomes" id="UP001044222"/>
    </source>
</evidence>
<evidence type="ECO:0000256" key="4">
    <source>
        <dbReference type="RuleBase" id="RU003814"/>
    </source>
</evidence>
<evidence type="ECO:0000313" key="5">
    <source>
        <dbReference type="EMBL" id="KAG5835065.1"/>
    </source>
</evidence>
<dbReference type="Proteomes" id="UP001044222">
    <property type="component" value="Chromosome 15"/>
</dbReference>
<dbReference type="SUPFAM" id="SSF100950">
    <property type="entry name" value="NagB/RpiA/CoA transferase-like"/>
    <property type="match status" value="1"/>
</dbReference>
<evidence type="ECO:0000256" key="3">
    <source>
        <dbReference type="ARBA" id="ARBA00022917"/>
    </source>
</evidence>
<name>A0A9D3RLX5_ANGAN</name>
<gene>
    <name evidence="5" type="ORF">ANANG_G00268160</name>
</gene>
<comment type="caution">
    <text evidence="5">The sequence shown here is derived from an EMBL/GenBank/DDBJ whole genome shotgun (WGS) entry which is preliminary data.</text>
</comment>
<keyword evidence="6" id="KW-1185">Reference proteome</keyword>
<keyword evidence="2" id="KW-0396">Initiation factor</keyword>
<organism evidence="5 6">
    <name type="scientific">Anguilla anguilla</name>
    <name type="common">European freshwater eel</name>
    <name type="synonym">Muraena anguilla</name>
    <dbReference type="NCBI Taxonomy" id="7936"/>
    <lineage>
        <taxon>Eukaryota</taxon>
        <taxon>Metazoa</taxon>
        <taxon>Chordata</taxon>
        <taxon>Craniata</taxon>
        <taxon>Vertebrata</taxon>
        <taxon>Euteleostomi</taxon>
        <taxon>Actinopterygii</taxon>
        <taxon>Neopterygii</taxon>
        <taxon>Teleostei</taxon>
        <taxon>Anguilliformes</taxon>
        <taxon>Anguillidae</taxon>
        <taxon>Anguilla</taxon>
    </lineage>
</organism>
<evidence type="ECO:0000256" key="1">
    <source>
        <dbReference type="ARBA" id="ARBA00007251"/>
    </source>
</evidence>
<dbReference type="PANTHER" id="PTHR45860">
    <property type="entry name" value="TRANSLATION INITIATION FACTOR EIF-2B SUBUNIT ALPHA"/>
    <property type="match status" value="1"/>
</dbReference>
<dbReference type="PANTHER" id="PTHR45860:SF1">
    <property type="entry name" value="TRANSLATION INITIATION FACTOR EIF-2B SUBUNIT ALPHA"/>
    <property type="match status" value="1"/>
</dbReference>
<dbReference type="EMBL" id="JAFIRN010000015">
    <property type="protein sequence ID" value="KAG5835065.1"/>
    <property type="molecule type" value="Genomic_DNA"/>
</dbReference>
<dbReference type="GO" id="GO:0005085">
    <property type="term" value="F:guanyl-nucleotide exchange factor activity"/>
    <property type="evidence" value="ECO:0007669"/>
    <property type="project" value="TreeGrafter"/>
</dbReference>
<proteinExistence type="inferred from homology"/>
<dbReference type="InterPro" id="IPR000649">
    <property type="entry name" value="IF-2B-related"/>
</dbReference>
<dbReference type="InterPro" id="IPR051501">
    <property type="entry name" value="eIF2B_alpha/beta/delta"/>
</dbReference>
<dbReference type="AlphaFoldDB" id="A0A9D3RLX5"/>
<reference evidence="5" key="1">
    <citation type="submission" date="2021-01" db="EMBL/GenBank/DDBJ databases">
        <title>A chromosome-scale assembly of European eel, Anguilla anguilla.</title>
        <authorList>
            <person name="Henkel C."/>
            <person name="Jong-Raadsen S.A."/>
            <person name="Dufour S."/>
            <person name="Weltzien F.-A."/>
            <person name="Palstra A.P."/>
            <person name="Pelster B."/>
            <person name="Spaink H.P."/>
            <person name="Van Den Thillart G.E."/>
            <person name="Jansen H."/>
            <person name="Zahm M."/>
            <person name="Klopp C."/>
            <person name="Cedric C."/>
            <person name="Louis A."/>
            <person name="Berthelot C."/>
            <person name="Parey E."/>
            <person name="Roest Crollius H."/>
            <person name="Montfort J."/>
            <person name="Robinson-Rechavi M."/>
            <person name="Bucao C."/>
            <person name="Bouchez O."/>
            <person name="Gislard M."/>
            <person name="Lluch J."/>
            <person name="Milhes M."/>
            <person name="Lampietro C."/>
            <person name="Lopez Roques C."/>
            <person name="Donnadieu C."/>
            <person name="Braasch I."/>
            <person name="Desvignes T."/>
            <person name="Postlethwait J."/>
            <person name="Bobe J."/>
            <person name="Guiguen Y."/>
            <person name="Dirks R."/>
        </authorList>
    </citation>
    <scope>NUCLEOTIDE SEQUENCE</scope>
    <source>
        <strain evidence="5">Tag_6206</strain>
        <tissue evidence="5">Liver</tissue>
    </source>
</reference>
<dbReference type="Gene3D" id="3.40.50.10470">
    <property type="entry name" value="Translation initiation factor eif-2b, domain 2"/>
    <property type="match status" value="1"/>
</dbReference>
<protein>
    <submittedName>
        <fullName evidence="5">Uncharacterized protein</fullName>
    </submittedName>
</protein>
<dbReference type="GO" id="GO:0005851">
    <property type="term" value="C:eukaryotic translation initiation factor 2B complex"/>
    <property type="evidence" value="ECO:0007669"/>
    <property type="project" value="TreeGrafter"/>
</dbReference>